<dbReference type="InterPro" id="IPR011611">
    <property type="entry name" value="PfkB_dom"/>
</dbReference>
<dbReference type="Gene3D" id="3.40.1190.20">
    <property type="match status" value="1"/>
</dbReference>
<dbReference type="InterPro" id="IPR011913">
    <property type="entry name" value="RfaE_dom_I"/>
</dbReference>
<name>A0A857IZV6_9BURK</name>
<dbReference type="PANTHER" id="PTHR46969:SF1">
    <property type="entry name" value="BIFUNCTIONAL PROTEIN HLDE"/>
    <property type="match status" value="1"/>
</dbReference>
<proteinExistence type="predicted"/>
<dbReference type="KEGG" id="xyk:GT347_03595"/>
<evidence type="ECO:0000313" key="4">
    <source>
        <dbReference type="EMBL" id="QHI97140.1"/>
    </source>
</evidence>
<evidence type="ECO:0000256" key="1">
    <source>
        <dbReference type="ARBA" id="ARBA00022679"/>
    </source>
</evidence>
<evidence type="ECO:0000256" key="2">
    <source>
        <dbReference type="ARBA" id="ARBA00022777"/>
    </source>
</evidence>
<dbReference type="PANTHER" id="PTHR46969">
    <property type="entry name" value="BIFUNCTIONAL PROTEIN HLDE"/>
    <property type="match status" value="1"/>
</dbReference>
<dbReference type="FunFam" id="3.40.1190.20:FF:000002">
    <property type="entry name" value="Bifunctional protein HldE"/>
    <property type="match status" value="1"/>
</dbReference>
<dbReference type="GO" id="GO:0033786">
    <property type="term" value="F:heptose-1-phosphate adenylyltransferase activity"/>
    <property type="evidence" value="ECO:0007669"/>
    <property type="project" value="TreeGrafter"/>
</dbReference>
<dbReference type="Proteomes" id="UP000464787">
    <property type="component" value="Chromosome"/>
</dbReference>
<keyword evidence="5" id="KW-1185">Reference proteome</keyword>
<dbReference type="EMBL" id="CP047650">
    <property type="protein sequence ID" value="QHI97140.1"/>
    <property type="molecule type" value="Genomic_DNA"/>
</dbReference>
<gene>
    <name evidence="4" type="ORF">GT347_03595</name>
</gene>
<accession>A0A857IZV6</accession>
<evidence type="ECO:0000313" key="5">
    <source>
        <dbReference type="Proteomes" id="UP000464787"/>
    </source>
</evidence>
<feature type="domain" description="Carbohydrate kinase PfkB" evidence="3">
    <location>
        <begin position="23"/>
        <end position="303"/>
    </location>
</feature>
<dbReference type="GO" id="GO:0005829">
    <property type="term" value="C:cytosol"/>
    <property type="evidence" value="ECO:0007669"/>
    <property type="project" value="TreeGrafter"/>
</dbReference>
<dbReference type="AlphaFoldDB" id="A0A857IZV6"/>
<keyword evidence="1" id="KW-0808">Transferase</keyword>
<dbReference type="GO" id="GO:0016773">
    <property type="term" value="F:phosphotransferase activity, alcohol group as acceptor"/>
    <property type="evidence" value="ECO:0007669"/>
    <property type="project" value="InterPro"/>
</dbReference>
<dbReference type="Pfam" id="PF00294">
    <property type="entry name" value="PfkB"/>
    <property type="match status" value="1"/>
</dbReference>
<protein>
    <submittedName>
        <fullName evidence="4">D-glycero-beta-D-manno-heptose-7-phosphate kinase</fullName>
    </submittedName>
</protein>
<keyword evidence="2 4" id="KW-0418">Kinase</keyword>
<dbReference type="RefSeq" id="WP_160550658.1">
    <property type="nucleotide sequence ID" value="NZ_CP047650.1"/>
</dbReference>
<dbReference type="CDD" id="cd01172">
    <property type="entry name" value="RfaE_like"/>
    <property type="match status" value="1"/>
</dbReference>
<evidence type="ECO:0000259" key="3">
    <source>
        <dbReference type="Pfam" id="PF00294"/>
    </source>
</evidence>
<organism evidence="4 5">
    <name type="scientific">Xylophilus rhododendri</name>
    <dbReference type="NCBI Taxonomy" id="2697032"/>
    <lineage>
        <taxon>Bacteria</taxon>
        <taxon>Pseudomonadati</taxon>
        <taxon>Pseudomonadota</taxon>
        <taxon>Betaproteobacteria</taxon>
        <taxon>Burkholderiales</taxon>
        <taxon>Xylophilus</taxon>
    </lineage>
</organism>
<reference evidence="4 5" key="1">
    <citation type="submission" date="2020-01" db="EMBL/GenBank/DDBJ databases">
        <title>Genome sequencing of strain KACC 21265.</title>
        <authorList>
            <person name="Heo J."/>
            <person name="Kim S.-J."/>
            <person name="Kim J.-S."/>
            <person name="Hong S.-B."/>
            <person name="Kwon S.-W."/>
        </authorList>
    </citation>
    <scope>NUCLEOTIDE SEQUENCE [LARGE SCALE GENOMIC DNA]</scope>
    <source>
        <strain evidence="4 5">KACC 21265</strain>
    </source>
</reference>
<dbReference type="GO" id="GO:0033785">
    <property type="term" value="F:heptose 7-phosphate kinase activity"/>
    <property type="evidence" value="ECO:0007669"/>
    <property type="project" value="TreeGrafter"/>
</dbReference>
<sequence>MIPGPREIAACRVLVAGDAILDRYWLGSVEQISREAPVPIVQVEGEQERLGGAANAAMNLRALGAAATLLSVRGGDAADRSLQDLLEDAGIAWAGAVDAALPTTVKLRIVGRAQQLLRADFVRGLPSAAALDAFGAAFAQALPGHAAVLLSDYGRGALARVPDLIRQARALGLPVVVDPRGGDFDRYAGASLLTPNRSELRDAIGAWRDEADLAARVQQLRQRLGLQALLATRAEEGMTLFDDQGALHVPATAREVFDVTGAGDTVAAVMALLLGCGLTMRAAVPYANKAGGIVVGRFGTASVSQAELFS</sequence>
<dbReference type="SUPFAM" id="SSF53613">
    <property type="entry name" value="Ribokinase-like"/>
    <property type="match status" value="1"/>
</dbReference>
<dbReference type="InterPro" id="IPR029056">
    <property type="entry name" value="Ribokinase-like"/>
</dbReference>